<reference evidence="2 3" key="1">
    <citation type="submission" date="2024-01" db="EMBL/GenBank/DDBJ databases">
        <title>The genomes of 5 underutilized Papilionoideae crops provide insights into root nodulation and disease resistanc.</title>
        <authorList>
            <person name="Jiang F."/>
        </authorList>
    </citation>
    <scope>NUCLEOTIDE SEQUENCE [LARGE SCALE GENOMIC DNA]</scope>
    <source>
        <strain evidence="2">JINMINGXINNONG_FW02</strain>
        <tissue evidence="2">Leaves</tissue>
    </source>
</reference>
<feature type="region of interest" description="Disordered" evidence="1">
    <location>
        <begin position="1"/>
        <end position="46"/>
    </location>
</feature>
<feature type="region of interest" description="Disordered" evidence="1">
    <location>
        <begin position="262"/>
        <end position="283"/>
    </location>
</feature>
<comment type="caution">
    <text evidence="2">The sequence shown here is derived from an EMBL/GenBank/DDBJ whole genome shotgun (WGS) entry which is preliminary data.</text>
</comment>
<organism evidence="2 3">
    <name type="scientific">Phaseolus coccineus</name>
    <name type="common">Scarlet runner bean</name>
    <name type="synonym">Phaseolus multiflorus</name>
    <dbReference type="NCBI Taxonomy" id="3886"/>
    <lineage>
        <taxon>Eukaryota</taxon>
        <taxon>Viridiplantae</taxon>
        <taxon>Streptophyta</taxon>
        <taxon>Embryophyta</taxon>
        <taxon>Tracheophyta</taxon>
        <taxon>Spermatophyta</taxon>
        <taxon>Magnoliopsida</taxon>
        <taxon>eudicotyledons</taxon>
        <taxon>Gunneridae</taxon>
        <taxon>Pentapetalae</taxon>
        <taxon>rosids</taxon>
        <taxon>fabids</taxon>
        <taxon>Fabales</taxon>
        <taxon>Fabaceae</taxon>
        <taxon>Papilionoideae</taxon>
        <taxon>50 kb inversion clade</taxon>
        <taxon>NPAAA clade</taxon>
        <taxon>indigoferoid/millettioid clade</taxon>
        <taxon>Phaseoleae</taxon>
        <taxon>Phaseolus</taxon>
    </lineage>
</organism>
<feature type="compositionally biased region" description="Basic and acidic residues" evidence="1">
    <location>
        <begin position="1"/>
        <end position="45"/>
    </location>
</feature>
<name>A0AAN9RNK2_PHACN</name>
<accession>A0AAN9RNK2</accession>
<gene>
    <name evidence="2" type="ORF">VNO80_03392</name>
</gene>
<evidence type="ECO:0000313" key="3">
    <source>
        <dbReference type="Proteomes" id="UP001374584"/>
    </source>
</evidence>
<evidence type="ECO:0000256" key="1">
    <source>
        <dbReference type="SAM" id="MobiDB-lite"/>
    </source>
</evidence>
<dbReference type="EMBL" id="JAYMYR010000002">
    <property type="protein sequence ID" value="KAK7377957.1"/>
    <property type="molecule type" value="Genomic_DNA"/>
</dbReference>
<dbReference type="Proteomes" id="UP001374584">
    <property type="component" value="Unassembled WGS sequence"/>
</dbReference>
<dbReference type="AlphaFoldDB" id="A0AAN9RNK2"/>
<keyword evidence="3" id="KW-1185">Reference proteome</keyword>
<evidence type="ECO:0000313" key="2">
    <source>
        <dbReference type="EMBL" id="KAK7377957.1"/>
    </source>
</evidence>
<protein>
    <submittedName>
        <fullName evidence="2">Uncharacterized protein</fullName>
    </submittedName>
</protein>
<proteinExistence type="predicted"/>
<sequence>MRESSHKDANPRDPYGRREKNRKEGSDEGERGSRRSEVRAGERNGSHMHAANLEFTKEHSVHGSGWQEKGDASFTKEGMLGQMDCAENTVFSKPGKVNSECKRLAVQNALLSLGEAVEASFISLPVEDVARLGFRAQVHAGRGVEAHLGAGVETHLRGGKEAHLGGGLETHMKEGVEVTTDLLSGLERPRKEISGSRENEALLLNYDVEDGGSFGASSGRGEMEGSNLNAAIVEEQCNLENFILVAEGRESPIVYKSTENGDGISNPFTSHVVGGDEGPASGG</sequence>